<keyword evidence="6 8" id="KW-0472">Membrane</keyword>
<evidence type="ECO:0000256" key="5">
    <source>
        <dbReference type="ARBA" id="ARBA00022989"/>
    </source>
</evidence>
<feature type="transmembrane region" description="Helical" evidence="8">
    <location>
        <begin position="217"/>
        <end position="237"/>
    </location>
</feature>
<dbReference type="Gene3D" id="3.90.550.10">
    <property type="entry name" value="Spore Coat Polysaccharide Biosynthesis Protein SpsA, Chain A"/>
    <property type="match status" value="1"/>
</dbReference>
<evidence type="ECO:0000256" key="1">
    <source>
        <dbReference type="ARBA" id="ARBA00004141"/>
    </source>
</evidence>
<keyword evidence="4 8" id="KW-0812">Transmembrane</keyword>
<feature type="transmembrane region" description="Helical" evidence="8">
    <location>
        <begin position="551"/>
        <end position="573"/>
    </location>
</feature>
<evidence type="ECO:0000259" key="9">
    <source>
        <dbReference type="Pfam" id="PF05157"/>
    </source>
</evidence>
<evidence type="ECO:0000256" key="3">
    <source>
        <dbReference type="ARBA" id="ARBA00022679"/>
    </source>
</evidence>
<evidence type="ECO:0000256" key="6">
    <source>
        <dbReference type="ARBA" id="ARBA00023136"/>
    </source>
</evidence>
<name>A0A6B3RQC4_9RHOB</name>
<evidence type="ECO:0000256" key="8">
    <source>
        <dbReference type="SAM" id="Phobius"/>
    </source>
</evidence>
<comment type="caution">
    <text evidence="10">The sequence shown here is derived from an EMBL/GenBank/DDBJ whole genome shotgun (WGS) entry which is preliminary data.</text>
</comment>
<keyword evidence="5 8" id="KW-1133">Transmembrane helix</keyword>
<dbReference type="Pfam" id="PF05157">
    <property type="entry name" value="MshEN"/>
    <property type="match status" value="1"/>
</dbReference>
<keyword evidence="3 10" id="KW-0808">Transferase</keyword>
<feature type="domain" description="Type II secretion system protein GspE N-terminal" evidence="9">
    <location>
        <begin position="86"/>
        <end position="170"/>
    </location>
</feature>
<dbReference type="SUPFAM" id="SSF53448">
    <property type="entry name" value="Nucleotide-diphospho-sugar transferases"/>
    <property type="match status" value="1"/>
</dbReference>
<dbReference type="InterPro" id="IPR007831">
    <property type="entry name" value="T2SS_GspE_N"/>
</dbReference>
<reference evidence="10 11" key="1">
    <citation type="submission" date="2020-02" db="EMBL/GenBank/DDBJ databases">
        <title>Rhodobacter algicola sp. nov., isolated from microalga culture.</title>
        <authorList>
            <person name="Park C.-Y."/>
        </authorList>
    </citation>
    <scope>NUCLEOTIDE SEQUENCE [LARGE SCALE GENOMIC DNA]</scope>
    <source>
        <strain evidence="10 11">ETT8</strain>
    </source>
</reference>
<evidence type="ECO:0000256" key="7">
    <source>
        <dbReference type="SAM" id="MobiDB-lite"/>
    </source>
</evidence>
<feature type="transmembrane region" description="Helical" evidence="8">
    <location>
        <begin position="510"/>
        <end position="531"/>
    </location>
</feature>
<feature type="transmembrane region" description="Helical" evidence="8">
    <location>
        <begin position="585"/>
        <end position="605"/>
    </location>
</feature>
<organism evidence="10 11">
    <name type="scientific">Pseudotabrizicola algicola</name>
    <dbReference type="NCBI Taxonomy" id="2709381"/>
    <lineage>
        <taxon>Bacteria</taxon>
        <taxon>Pseudomonadati</taxon>
        <taxon>Pseudomonadota</taxon>
        <taxon>Alphaproteobacteria</taxon>
        <taxon>Rhodobacterales</taxon>
        <taxon>Paracoccaceae</taxon>
        <taxon>Pseudotabrizicola</taxon>
    </lineage>
</organism>
<dbReference type="AlphaFoldDB" id="A0A6B3RQC4"/>
<comment type="subcellular location">
    <subcellularLocation>
        <location evidence="1">Membrane</location>
        <topology evidence="1">Multi-pass membrane protein</topology>
    </subcellularLocation>
</comment>
<keyword evidence="2" id="KW-0328">Glycosyltransferase</keyword>
<evidence type="ECO:0000313" key="11">
    <source>
        <dbReference type="Proteomes" id="UP000481421"/>
    </source>
</evidence>
<dbReference type="Proteomes" id="UP000481421">
    <property type="component" value="Unassembled WGS sequence"/>
</dbReference>
<dbReference type="PANTHER" id="PTHR43867">
    <property type="entry name" value="CELLULOSE SYNTHASE CATALYTIC SUBUNIT A [UDP-FORMING]"/>
    <property type="match status" value="1"/>
</dbReference>
<feature type="transmembrane region" description="Helical" evidence="8">
    <location>
        <begin position="193"/>
        <end position="211"/>
    </location>
</feature>
<proteinExistence type="predicted"/>
<evidence type="ECO:0000256" key="4">
    <source>
        <dbReference type="ARBA" id="ARBA00022692"/>
    </source>
</evidence>
<keyword evidence="11" id="KW-1185">Reference proteome</keyword>
<protein>
    <submittedName>
        <fullName evidence="10">Glycosyltransferase</fullName>
    </submittedName>
</protein>
<dbReference type="GO" id="GO:0016757">
    <property type="term" value="F:glycosyltransferase activity"/>
    <property type="evidence" value="ECO:0007669"/>
    <property type="project" value="UniProtKB-KW"/>
</dbReference>
<dbReference type="GO" id="GO:0016020">
    <property type="term" value="C:membrane"/>
    <property type="evidence" value="ECO:0007669"/>
    <property type="project" value="UniProtKB-SubCell"/>
</dbReference>
<dbReference type="InterPro" id="IPR050321">
    <property type="entry name" value="Glycosyltr_2/OpgH_subfam"/>
</dbReference>
<evidence type="ECO:0000313" key="10">
    <source>
        <dbReference type="EMBL" id="NEX45319.1"/>
    </source>
</evidence>
<evidence type="ECO:0000256" key="2">
    <source>
        <dbReference type="ARBA" id="ARBA00022676"/>
    </source>
</evidence>
<dbReference type="InterPro" id="IPR029044">
    <property type="entry name" value="Nucleotide-diphossugar_trans"/>
</dbReference>
<gene>
    <name evidence="10" type="ORF">G3572_03825</name>
</gene>
<dbReference type="CDD" id="cd06427">
    <property type="entry name" value="CESA_like_2"/>
    <property type="match status" value="1"/>
</dbReference>
<accession>A0A6B3RQC4</accession>
<dbReference type="InterPro" id="IPR037257">
    <property type="entry name" value="T2SS_E_N_sf"/>
</dbReference>
<dbReference type="Pfam" id="PF13641">
    <property type="entry name" value="Glyco_tranf_2_3"/>
    <property type="match status" value="1"/>
</dbReference>
<feature type="region of interest" description="Disordered" evidence="7">
    <location>
        <begin position="1"/>
        <end position="30"/>
    </location>
</feature>
<dbReference type="EMBL" id="JAAIKE010000001">
    <property type="protein sequence ID" value="NEX45319.1"/>
    <property type="molecule type" value="Genomic_DNA"/>
</dbReference>
<dbReference type="PANTHER" id="PTHR43867:SF2">
    <property type="entry name" value="CELLULOSE SYNTHASE CATALYTIC SUBUNIT A [UDP-FORMING]"/>
    <property type="match status" value="1"/>
</dbReference>
<sequence>MSARHSPPRSEVPHAGSLARTAMSDGSGRSETLGMSLLRSGCLKGDDLVRALAVQTHRRGRVTDILLARAALKPQRYYAALADRSGTRVIDLAHNPPDIRLIDLLGADHCLRRAILPWRSVGGATVIAVADPDVFFQHRKHLAEVFGPVALAIAPLADLQRSLLTLRGRQLAHRAETRVAEVESCRTLAGNRLVRPLVIGGCALALISLIWPLAALWFLMGWTILTLFLTTLLKAAAGLASGWRRRDEPLPVEMLNPPTVSVMVALYGESDIAPRLVRRLGKLDYPREQLEIVLVVEAEDSKTRSALARADLPPWMKIVVVPEGQIKTKPRALNFAIDHCRGSIIGVYDAEDAPESDQITRVVQRFAQRGPEVACLQGVLDFYNPTTNWLSRCFAIEYAAWFRVILPGLARLGLPIPLGGTTLFFRRAALEELGGWDAHNVTEDADLGMRLYRHGYRTELIGSVTEEEANCHTMPWIKQRSRWLKGYMMTWATHMRDPVLLWRQLGTWKFAGFQVLLLCTLSQFVLMPVLWSFWLPWLGLPHPIADALPPALIFGLMGVLLVTEIVNLSLHLCALHLSRHPIRRWWVLMMHFYFPLGALASYKAGWELVRNPFYWDKTTHGRYDPLFK</sequence>
<dbReference type="SUPFAM" id="SSF160246">
    <property type="entry name" value="EspE N-terminal domain-like"/>
    <property type="match status" value="1"/>
</dbReference>